<dbReference type="Proteomes" id="UP001162131">
    <property type="component" value="Unassembled WGS sequence"/>
</dbReference>
<sequence length="197" mass="22827">MLAANAYKKYDNSKLPRENANSNEQSKRFTFPKLPFLSRAWKVGKYYNGSGNSKYIQRVESEPTILTPRTSKTAKSVTPVSFNSKYHANTETERNFNTNNGYFSMINAQKVHYDPITNAPLNVKSATTCLKRKEIETLMREEIRYNRKLNPQYQEALAKNPKVFFRRSGEFTKFDDMCVQKNGGNPFYHPLSLNKNK</sequence>
<keyword evidence="2" id="KW-1185">Reference proteome</keyword>
<gene>
    <name evidence="1" type="ORF">BSTOLATCC_MIC36292</name>
</gene>
<accession>A0AAU9JET3</accession>
<comment type="caution">
    <text evidence="1">The sequence shown here is derived from an EMBL/GenBank/DDBJ whole genome shotgun (WGS) entry which is preliminary data.</text>
</comment>
<evidence type="ECO:0000313" key="1">
    <source>
        <dbReference type="EMBL" id="CAG9324506.1"/>
    </source>
</evidence>
<proteinExistence type="predicted"/>
<name>A0AAU9JET3_9CILI</name>
<dbReference type="EMBL" id="CAJZBQ010000036">
    <property type="protein sequence ID" value="CAG9324506.1"/>
    <property type="molecule type" value="Genomic_DNA"/>
</dbReference>
<reference evidence="1" key="1">
    <citation type="submission" date="2021-09" db="EMBL/GenBank/DDBJ databases">
        <authorList>
            <consortium name="AG Swart"/>
            <person name="Singh M."/>
            <person name="Singh A."/>
            <person name="Seah K."/>
            <person name="Emmerich C."/>
        </authorList>
    </citation>
    <scope>NUCLEOTIDE SEQUENCE</scope>
    <source>
        <strain evidence="1">ATCC30299</strain>
    </source>
</reference>
<organism evidence="1 2">
    <name type="scientific">Blepharisma stoltei</name>
    <dbReference type="NCBI Taxonomy" id="1481888"/>
    <lineage>
        <taxon>Eukaryota</taxon>
        <taxon>Sar</taxon>
        <taxon>Alveolata</taxon>
        <taxon>Ciliophora</taxon>
        <taxon>Postciliodesmatophora</taxon>
        <taxon>Heterotrichea</taxon>
        <taxon>Heterotrichida</taxon>
        <taxon>Blepharismidae</taxon>
        <taxon>Blepharisma</taxon>
    </lineage>
</organism>
<dbReference type="AlphaFoldDB" id="A0AAU9JET3"/>
<evidence type="ECO:0000313" key="2">
    <source>
        <dbReference type="Proteomes" id="UP001162131"/>
    </source>
</evidence>
<protein>
    <submittedName>
        <fullName evidence="1">Uncharacterized protein</fullName>
    </submittedName>
</protein>